<gene>
    <name evidence="2" type="ORF">V6N11_030692</name>
</gene>
<dbReference type="PROSITE" id="PS51910">
    <property type="entry name" value="GH18_2"/>
    <property type="match status" value="1"/>
</dbReference>
<proteinExistence type="predicted"/>
<dbReference type="Pfam" id="PF00704">
    <property type="entry name" value="Glyco_hydro_18"/>
    <property type="match status" value="1"/>
</dbReference>
<organism evidence="2 3">
    <name type="scientific">Hibiscus sabdariffa</name>
    <name type="common">roselle</name>
    <dbReference type="NCBI Taxonomy" id="183260"/>
    <lineage>
        <taxon>Eukaryota</taxon>
        <taxon>Viridiplantae</taxon>
        <taxon>Streptophyta</taxon>
        <taxon>Embryophyta</taxon>
        <taxon>Tracheophyta</taxon>
        <taxon>Spermatophyta</taxon>
        <taxon>Magnoliopsida</taxon>
        <taxon>eudicotyledons</taxon>
        <taxon>Gunneridae</taxon>
        <taxon>Pentapetalae</taxon>
        <taxon>rosids</taxon>
        <taxon>malvids</taxon>
        <taxon>Malvales</taxon>
        <taxon>Malvaceae</taxon>
        <taxon>Malvoideae</taxon>
        <taxon>Hibiscus</taxon>
    </lineage>
</organism>
<dbReference type="InterPro" id="IPR050314">
    <property type="entry name" value="Glycosyl_Hydrlase_18"/>
</dbReference>
<reference evidence="2 3" key="1">
    <citation type="journal article" date="2024" name="G3 (Bethesda)">
        <title>Genome assembly of Hibiscus sabdariffa L. provides insights into metabolisms of medicinal natural products.</title>
        <authorList>
            <person name="Kim T."/>
        </authorList>
    </citation>
    <scope>NUCLEOTIDE SEQUENCE [LARGE SCALE GENOMIC DNA]</scope>
    <source>
        <strain evidence="2">TK-2024</strain>
        <tissue evidence="2">Old leaves</tissue>
    </source>
</reference>
<dbReference type="SUPFAM" id="SSF51445">
    <property type="entry name" value="(Trans)glycosidases"/>
    <property type="match status" value="1"/>
</dbReference>
<sequence>MASQASSRQSFINRSISVARSYNFYGLDIDWEYPSMPTEMKKLGSLLNEWRTSLNKKSTITGNTRLLLLAAFFHNSNYFTILYPIQDIRNSLDWINVMA</sequence>
<evidence type="ECO:0000313" key="3">
    <source>
        <dbReference type="Proteomes" id="UP001396334"/>
    </source>
</evidence>
<keyword evidence="3" id="KW-1185">Reference proteome</keyword>
<dbReference type="Gene3D" id="3.20.20.80">
    <property type="entry name" value="Glycosidases"/>
    <property type="match status" value="1"/>
</dbReference>
<dbReference type="InterPro" id="IPR017853">
    <property type="entry name" value="GH"/>
</dbReference>
<dbReference type="Proteomes" id="UP001396334">
    <property type="component" value="Unassembled WGS sequence"/>
</dbReference>
<protein>
    <recommendedName>
        <fullName evidence="1">GH18 domain-containing protein</fullName>
    </recommendedName>
</protein>
<accession>A0ABR1ZVK1</accession>
<evidence type="ECO:0000313" key="2">
    <source>
        <dbReference type="EMBL" id="KAK8484736.1"/>
    </source>
</evidence>
<evidence type="ECO:0000259" key="1">
    <source>
        <dbReference type="PROSITE" id="PS51910"/>
    </source>
</evidence>
<feature type="domain" description="GH18" evidence="1">
    <location>
        <begin position="1"/>
        <end position="99"/>
    </location>
</feature>
<name>A0ABR1ZVK1_9ROSI</name>
<dbReference type="EMBL" id="JBBPBN010000543">
    <property type="protein sequence ID" value="KAK8484736.1"/>
    <property type="molecule type" value="Genomic_DNA"/>
</dbReference>
<dbReference type="PANTHER" id="PTHR11177:SF383">
    <property type="entry name" value="GLYCOSYL HYDROLASE FAMILY PROTEIN WITH CHITINASE INSERTION DOMAIN-CONTAINING PROTEIN"/>
    <property type="match status" value="1"/>
</dbReference>
<dbReference type="InterPro" id="IPR001223">
    <property type="entry name" value="Glyco_hydro18_cat"/>
</dbReference>
<comment type="caution">
    <text evidence="2">The sequence shown here is derived from an EMBL/GenBank/DDBJ whole genome shotgun (WGS) entry which is preliminary data.</text>
</comment>
<dbReference type="PANTHER" id="PTHR11177">
    <property type="entry name" value="CHITINASE"/>
    <property type="match status" value="1"/>
</dbReference>